<protein>
    <submittedName>
        <fullName evidence="1">Uncharacterized protein</fullName>
    </submittedName>
</protein>
<dbReference type="EMBL" id="GBRH01170952">
    <property type="protein sequence ID" value="JAE26944.1"/>
    <property type="molecule type" value="Transcribed_RNA"/>
</dbReference>
<proteinExistence type="predicted"/>
<sequence>MDEMRINYTCIDYLILQLHIDPPNKPNNPKQRTKLPVDPILFQRGAPY</sequence>
<dbReference type="AlphaFoldDB" id="A0A0A9GTT3"/>
<evidence type="ECO:0000313" key="1">
    <source>
        <dbReference type="EMBL" id="JAE26944.1"/>
    </source>
</evidence>
<reference evidence="1" key="2">
    <citation type="journal article" date="2015" name="Data Brief">
        <title>Shoot transcriptome of the giant reed, Arundo donax.</title>
        <authorList>
            <person name="Barrero R.A."/>
            <person name="Guerrero F.D."/>
            <person name="Moolhuijzen P."/>
            <person name="Goolsby J.A."/>
            <person name="Tidwell J."/>
            <person name="Bellgard S.E."/>
            <person name="Bellgard M.I."/>
        </authorList>
    </citation>
    <scope>NUCLEOTIDE SEQUENCE</scope>
    <source>
        <tissue evidence="1">Shoot tissue taken approximately 20 cm above the soil surface</tissue>
    </source>
</reference>
<organism evidence="1">
    <name type="scientific">Arundo donax</name>
    <name type="common">Giant reed</name>
    <name type="synonym">Donax arundinaceus</name>
    <dbReference type="NCBI Taxonomy" id="35708"/>
    <lineage>
        <taxon>Eukaryota</taxon>
        <taxon>Viridiplantae</taxon>
        <taxon>Streptophyta</taxon>
        <taxon>Embryophyta</taxon>
        <taxon>Tracheophyta</taxon>
        <taxon>Spermatophyta</taxon>
        <taxon>Magnoliopsida</taxon>
        <taxon>Liliopsida</taxon>
        <taxon>Poales</taxon>
        <taxon>Poaceae</taxon>
        <taxon>PACMAD clade</taxon>
        <taxon>Arundinoideae</taxon>
        <taxon>Arundineae</taxon>
        <taxon>Arundo</taxon>
    </lineage>
</organism>
<name>A0A0A9GTT3_ARUDO</name>
<accession>A0A0A9GTT3</accession>
<reference evidence="1" key="1">
    <citation type="submission" date="2014-09" db="EMBL/GenBank/DDBJ databases">
        <authorList>
            <person name="Magalhaes I.L.F."/>
            <person name="Oliveira U."/>
            <person name="Santos F.R."/>
            <person name="Vidigal T.H.D.A."/>
            <person name="Brescovit A.D."/>
            <person name="Santos A.J."/>
        </authorList>
    </citation>
    <scope>NUCLEOTIDE SEQUENCE</scope>
    <source>
        <tissue evidence="1">Shoot tissue taken approximately 20 cm above the soil surface</tissue>
    </source>
</reference>